<organism evidence="1">
    <name type="scientific">Solanum lycopersicum</name>
    <name type="common">Tomato</name>
    <name type="synonym">Lycopersicon esculentum</name>
    <dbReference type="NCBI Taxonomy" id="4081"/>
    <lineage>
        <taxon>Eukaryota</taxon>
        <taxon>Viridiplantae</taxon>
        <taxon>Streptophyta</taxon>
        <taxon>Embryophyta</taxon>
        <taxon>Tracheophyta</taxon>
        <taxon>Spermatophyta</taxon>
        <taxon>Magnoliopsida</taxon>
        <taxon>eudicotyledons</taxon>
        <taxon>Gunneridae</taxon>
        <taxon>Pentapetalae</taxon>
        <taxon>asterids</taxon>
        <taxon>lamiids</taxon>
        <taxon>Solanales</taxon>
        <taxon>Solanaceae</taxon>
        <taxon>Solanoideae</taxon>
        <taxon>Solaneae</taxon>
        <taxon>Solanum</taxon>
        <taxon>Solanum subgen. Lycopersicon</taxon>
    </lineage>
</organism>
<dbReference type="Gramene" id="Solyc04g014875.1.1">
    <property type="protein sequence ID" value="Solyc04g014875.1.1"/>
    <property type="gene ID" value="Solyc04g014875.1"/>
</dbReference>
<evidence type="ECO:0000313" key="1">
    <source>
        <dbReference type="EnsemblPlants" id="Solyc04g014875.1.1"/>
    </source>
</evidence>
<dbReference type="EnsemblPlants" id="Solyc04g014875.1.1">
    <property type="protein sequence ID" value="Solyc04g014875.1.1"/>
    <property type="gene ID" value="Solyc04g014875.1"/>
</dbReference>
<proteinExistence type="predicted"/>
<keyword evidence="2" id="KW-1185">Reference proteome</keyword>
<sequence length="63" mass="6947">MVASLSREIPYPAPYSERNGVLKVCFLAKFGIRAVRKWGSLVIFSSIGDLSFTKGKEVNLEAV</sequence>
<name>A0A3Q7G1F9_SOLLC</name>
<accession>A0A3Q7G1F9</accession>
<protein>
    <submittedName>
        <fullName evidence="1">Uncharacterized protein</fullName>
    </submittedName>
</protein>
<evidence type="ECO:0000313" key="2">
    <source>
        <dbReference type="Proteomes" id="UP000004994"/>
    </source>
</evidence>
<dbReference type="InParanoid" id="A0A3Q7G1F9"/>
<dbReference type="Proteomes" id="UP000004994">
    <property type="component" value="Chromosome 4"/>
</dbReference>
<reference evidence="1" key="2">
    <citation type="submission" date="2019-01" db="UniProtKB">
        <authorList>
            <consortium name="EnsemblPlants"/>
        </authorList>
    </citation>
    <scope>IDENTIFICATION</scope>
    <source>
        <strain evidence="1">cv. Heinz 1706</strain>
    </source>
</reference>
<reference evidence="1" key="1">
    <citation type="journal article" date="2012" name="Nature">
        <title>The tomato genome sequence provides insights into fleshy fruit evolution.</title>
        <authorList>
            <consortium name="Tomato Genome Consortium"/>
        </authorList>
    </citation>
    <scope>NUCLEOTIDE SEQUENCE [LARGE SCALE GENOMIC DNA]</scope>
    <source>
        <strain evidence="1">cv. Heinz 1706</strain>
    </source>
</reference>
<dbReference type="AlphaFoldDB" id="A0A3Q7G1F9"/>